<evidence type="ECO:0000256" key="1">
    <source>
        <dbReference type="ARBA" id="ARBA00004141"/>
    </source>
</evidence>
<keyword evidence="8" id="KW-1185">Reference proteome</keyword>
<reference evidence="7 8" key="2">
    <citation type="journal article" date="2014" name="Int. J. Syst. Evol. Microbiol.">
        <title>Methanobacterium paludis sp. nov. and a novel strain of Methanobacterium lacus isolated from northern peatlands.</title>
        <authorList>
            <person name="Cadillo-Quiroz H."/>
            <person name="Brauer S.L."/>
            <person name="Goodson N."/>
            <person name="Yavitt J.B."/>
            <person name="Zinder S.H."/>
        </authorList>
    </citation>
    <scope>NUCLEOTIDE SEQUENCE [LARGE SCALE GENOMIC DNA]</scope>
    <source>
        <strain evidence="7 8">AL-21</strain>
    </source>
</reference>
<name>F0T7R6_METLA</name>
<reference evidence="8" key="1">
    <citation type="submission" date="2011-02" db="EMBL/GenBank/DDBJ databases">
        <title>Complete sequence of Methanobacterium sp. AL-21.</title>
        <authorList>
            <consortium name="US DOE Joint Genome Institute"/>
            <person name="Lucas S."/>
            <person name="Copeland A."/>
            <person name="Lapidus A."/>
            <person name="Cheng J.-F."/>
            <person name="Goodwin L."/>
            <person name="Pitluck S."/>
            <person name="Chertkov O."/>
            <person name="Detter J.C."/>
            <person name="Han C."/>
            <person name="Tapia R."/>
            <person name="Land M."/>
            <person name="Hauser L."/>
            <person name="Kyrpides N."/>
            <person name="Ivanova N."/>
            <person name="Mikhailova N."/>
            <person name="Pagani I."/>
            <person name="Cadillo-Quiroz H."/>
            <person name="Imachi H."/>
            <person name="Zinder S."/>
            <person name="Liu W."/>
            <person name="Woyke T."/>
        </authorList>
    </citation>
    <scope>NUCLEOTIDE SEQUENCE [LARGE SCALE GENOMIC DNA]</scope>
    <source>
        <strain evidence="8">AL-21</strain>
    </source>
</reference>
<evidence type="ECO:0000313" key="8">
    <source>
        <dbReference type="Proteomes" id="UP000007490"/>
    </source>
</evidence>
<dbReference type="EMBL" id="CP002551">
    <property type="protein sequence ID" value="ADZ08403.1"/>
    <property type="molecule type" value="Genomic_DNA"/>
</dbReference>
<evidence type="ECO:0000259" key="6">
    <source>
        <dbReference type="Pfam" id="PF12698"/>
    </source>
</evidence>
<dbReference type="PANTHER" id="PTHR43471:SF3">
    <property type="entry name" value="ABC TRANSPORTER PERMEASE PROTEIN NATB"/>
    <property type="match status" value="1"/>
</dbReference>
<evidence type="ECO:0000313" key="7">
    <source>
        <dbReference type="EMBL" id="ADZ08403.1"/>
    </source>
</evidence>
<feature type="transmembrane region" description="Helical" evidence="5">
    <location>
        <begin position="350"/>
        <end position="372"/>
    </location>
</feature>
<proteinExistence type="predicted"/>
<keyword evidence="2 5" id="KW-0812">Transmembrane</keyword>
<dbReference type="AlphaFoldDB" id="F0T7R6"/>
<dbReference type="eggNOG" id="arCOG01462">
    <property type="taxonomic scope" value="Archaea"/>
</dbReference>
<dbReference type="InterPro" id="IPR013525">
    <property type="entry name" value="ABC2_TM"/>
</dbReference>
<dbReference type="PANTHER" id="PTHR43471">
    <property type="entry name" value="ABC TRANSPORTER PERMEASE"/>
    <property type="match status" value="1"/>
</dbReference>
<dbReference type="KEGG" id="mel:Metbo_0151"/>
<evidence type="ECO:0000256" key="2">
    <source>
        <dbReference type="ARBA" id="ARBA00022692"/>
    </source>
</evidence>
<feature type="transmembrane region" description="Helical" evidence="5">
    <location>
        <begin position="269"/>
        <end position="293"/>
    </location>
</feature>
<evidence type="ECO:0000256" key="3">
    <source>
        <dbReference type="ARBA" id="ARBA00022989"/>
    </source>
</evidence>
<evidence type="ECO:0000256" key="5">
    <source>
        <dbReference type="SAM" id="Phobius"/>
    </source>
</evidence>
<dbReference type="Pfam" id="PF12698">
    <property type="entry name" value="ABC2_membrane_3"/>
    <property type="match status" value="1"/>
</dbReference>
<evidence type="ECO:0000256" key="4">
    <source>
        <dbReference type="ARBA" id="ARBA00023136"/>
    </source>
</evidence>
<keyword evidence="3 5" id="KW-1133">Transmembrane helix</keyword>
<dbReference type="STRING" id="877455.Metbo_0151"/>
<dbReference type="GO" id="GO:0140359">
    <property type="term" value="F:ABC-type transporter activity"/>
    <property type="evidence" value="ECO:0007669"/>
    <property type="project" value="InterPro"/>
</dbReference>
<feature type="domain" description="ABC-2 type transporter transmembrane" evidence="6">
    <location>
        <begin position="22"/>
        <end position="369"/>
    </location>
</feature>
<feature type="transmembrane region" description="Helical" evidence="5">
    <location>
        <begin position="184"/>
        <end position="204"/>
    </location>
</feature>
<accession>F0T7R6</accession>
<dbReference type="Proteomes" id="UP000007490">
    <property type="component" value="Chromosome"/>
</dbReference>
<dbReference type="GO" id="GO:0016020">
    <property type="term" value="C:membrane"/>
    <property type="evidence" value="ECO:0007669"/>
    <property type="project" value="UniProtKB-SubCell"/>
</dbReference>
<sequence>MNKLKALTVKEGNDILRNKIYLLVVLVQVFILLGAFGLALASSVASDPALLDEYGATSVLKVAVPETVKGTPLDTALIDQKLNITYYNNVTVAQNALGTGIIAVVKVDPNNSLNISVDSDNSNIFYPIVSSKISAAVNQYSIEEKLKSSGVNSSQIQQILSPVNLQVIVYNMDKQSKLALNSPFFVEIMYGFIVPFILLLPFFLASNIVTDSVVGERERKTFEVLLMTPVSSSQVMLGKIIPILSFSMIQSMIWILLLDLLKVPIYNSVPILLILFFVGLAFIGIGTLLSMFVDSTKEANSAITIVLVFATFVLFMPLFIKTTYFSAILNFIPTVLIVKMASTPNISLEMLIYSLPTVLISILIFMLTIRYFRHERAIRL</sequence>
<keyword evidence="4 5" id="KW-0472">Membrane</keyword>
<feature type="transmembrane region" description="Helical" evidence="5">
    <location>
        <begin position="236"/>
        <end position="257"/>
    </location>
</feature>
<protein>
    <submittedName>
        <fullName evidence="7">ABC-2 type transporter</fullName>
    </submittedName>
</protein>
<feature type="transmembrane region" description="Helical" evidence="5">
    <location>
        <begin position="299"/>
        <end position="320"/>
    </location>
</feature>
<organism evidence="7 8">
    <name type="scientific">Methanobacterium lacus (strain AL-21)</name>
    <dbReference type="NCBI Taxonomy" id="877455"/>
    <lineage>
        <taxon>Archaea</taxon>
        <taxon>Methanobacteriati</taxon>
        <taxon>Methanobacteriota</taxon>
        <taxon>Methanomada group</taxon>
        <taxon>Methanobacteria</taxon>
        <taxon>Methanobacteriales</taxon>
        <taxon>Methanobacteriaceae</taxon>
        <taxon>Methanobacterium</taxon>
    </lineage>
</organism>
<comment type="subcellular location">
    <subcellularLocation>
        <location evidence="1">Membrane</location>
        <topology evidence="1">Multi-pass membrane protein</topology>
    </subcellularLocation>
</comment>
<dbReference type="HOGENOM" id="CLU_728844_0_0_2"/>
<gene>
    <name evidence="7" type="ordered locus">Metbo_0151</name>
</gene>
<feature type="transmembrane region" description="Helical" evidence="5">
    <location>
        <begin position="20"/>
        <end position="41"/>
    </location>
</feature>